<accession>A0A930BSV9</accession>
<reference evidence="1" key="1">
    <citation type="submission" date="2020-04" db="EMBL/GenBank/DDBJ databases">
        <title>Deep metagenomics examines the oral microbiome during advanced dental caries in children, revealing novel taxa and co-occurrences with host molecules.</title>
        <authorList>
            <person name="Baker J.L."/>
            <person name="Morton J.T."/>
            <person name="Dinis M."/>
            <person name="Alvarez R."/>
            <person name="Tran N.C."/>
            <person name="Knight R."/>
            <person name="Edlund A."/>
        </authorList>
    </citation>
    <scope>NUCLEOTIDE SEQUENCE</scope>
    <source>
        <strain evidence="1">JCVI_32_bin.24</strain>
    </source>
</reference>
<sequence>MEKTSGNDIATFPELFDGMEQFIDEQASGLKRACLHLTLCAATGGGLVAYLLKTCF</sequence>
<organism evidence="1 2">
    <name type="scientific">Dechloromonas agitata</name>
    <dbReference type="NCBI Taxonomy" id="73030"/>
    <lineage>
        <taxon>Bacteria</taxon>
        <taxon>Pseudomonadati</taxon>
        <taxon>Pseudomonadota</taxon>
        <taxon>Betaproteobacteria</taxon>
        <taxon>Rhodocyclales</taxon>
        <taxon>Azonexaceae</taxon>
        <taxon>Dechloromonas</taxon>
    </lineage>
</organism>
<protein>
    <submittedName>
        <fullName evidence="1">Uncharacterized protein</fullName>
    </submittedName>
</protein>
<evidence type="ECO:0000313" key="1">
    <source>
        <dbReference type="EMBL" id="MBF1164127.1"/>
    </source>
</evidence>
<proteinExistence type="predicted"/>
<comment type="caution">
    <text evidence="1">The sequence shown here is derived from an EMBL/GenBank/DDBJ whole genome shotgun (WGS) entry which is preliminary data.</text>
</comment>
<name>A0A930BSV9_9RHOO</name>
<dbReference type="EMBL" id="JABZMI010000041">
    <property type="protein sequence ID" value="MBF1164127.1"/>
    <property type="molecule type" value="Genomic_DNA"/>
</dbReference>
<dbReference type="AlphaFoldDB" id="A0A930BSV9"/>
<gene>
    <name evidence="1" type="ORF">HXL68_03700</name>
</gene>
<dbReference type="Proteomes" id="UP000718593">
    <property type="component" value="Unassembled WGS sequence"/>
</dbReference>
<evidence type="ECO:0000313" key="2">
    <source>
        <dbReference type="Proteomes" id="UP000718593"/>
    </source>
</evidence>